<accession>A0A9P9YSE0</accession>
<feature type="non-terminal residue" evidence="1">
    <location>
        <position position="114"/>
    </location>
</feature>
<protein>
    <submittedName>
        <fullName evidence="1">Uncharacterized protein</fullName>
    </submittedName>
</protein>
<sequence length="114" mass="12972">MTAICAGRRVIGEPLQRTWMLGRSHLQNGIKMLHGNKKDSANQPAKQAMTVINSQVKLSRGTSEQWRQQETIFALVVCFFRRTQNFQFIQSYRTRCPGSQDIFSMATNVPSVPL</sequence>
<dbReference type="AlphaFoldDB" id="A0A9P9YSE0"/>
<organism evidence="1 2">
    <name type="scientific">Drosophila gunungcola</name>
    <name type="common">fruit fly</name>
    <dbReference type="NCBI Taxonomy" id="103775"/>
    <lineage>
        <taxon>Eukaryota</taxon>
        <taxon>Metazoa</taxon>
        <taxon>Ecdysozoa</taxon>
        <taxon>Arthropoda</taxon>
        <taxon>Hexapoda</taxon>
        <taxon>Insecta</taxon>
        <taxon>Pterygota</taxon>
        <taxon>Neoptera</taxon>
        <taxon>Endopterygota</taxon>
        <taxon>Diptera</taxon>
        <taxon>Brachycera</taxon>
        <taxon>Muscomorpha</taxon>
        <taxon>Ephydroidea</taxon>
        <taxon>Drosophilidae</taxon>
        <taxon>Drosophila</taxon>
        <taxon>Sophophora</taxon>
    </lineage>
</organism>
<name>A0A9P9YSE0_9MUSC</name>
<evidence type="ECO:0000313" key="2">
    <source>
        <dbReference type="Proteomes" id="UP001059596"/>
    </source>
</evidence>
<evidence type="ECO:0000313" key="1">
    <source>
        <dbReference type="EMBL" id="KAI8042221.1"/>
    </source>
</evidence>
<keyword evidence="2" id="KW-1185">Reference proteome</keyword>
<comment type="caution">
    <text evidence="1">The sequence shown here is derived from an EMBL/GenBank/DDBJ whole genome shotgun (WGS) entry which is preliminary data.</text>
</comment>
<dbReference type="Proteomes" id="UP001059596">
    <property type="component" value="Unassembled WGS sequence"/>
</dbReference>
<dbReference type="EMBL" id="JAMKOV010000002">
    <property type="protein sequence ID" value="KAI8042221.1"/>
    <property type="molecule type" value="Genomic_DNA"/>
</dbReference>
<proteinExistence type="predicted"/>
<gene>
    <name evidence="1" type="ORF">M5D96_003523</name>
</gene>
<reference evidence="1" key="1">
    <citation type="journal article" date="2023" name="Genome Biol. Evol.">
        <title>Long-read-based Genome Assembly of Drosophila gunungcola Reveals Fewer Chemosensory Genes in Flower-breeding Species.</title>
        <authorList>
            <person name="Negi A."/>
            <person name="Liao B.Y."/>
            <person name="Yeh S.D."/>
        </authorList>
    </citation>
    <scope>NUCLEOTIDE SEQUENCE</scope>
    <source>
        <strain evidence="1">Sukarami</strain>
    </source>
</reference>